<dbReference type="GO" id="GO:0016887">
    <property type="term" value="F:ATP hydrolysis activity"/>
    <property type="evidence" value="ECO:0007669"/>
    <property type="project" value="InterPro"/>
</dbReference>
<dbReference type="Pfam" id="PF00122">
    <property type="entry name" value="E1-E2_ATPase"/>
    <property type="match status" value="1"/>
</dbReference>
<evidence type="ECO:0000256" key="1">
    <source>
        <dbReference type="ARBA" id="ARBA00004127"/>
    </source>
</evidence>
<evidence type="ECO:0000256" key="6">
    <source>
        <dbReference type="ARBA" id="ARBA00022840"/>
    </source>
</evidence>
<dbReference type="InterPro" id="IPR023298">
    <property type="entry name" value="ATPase_P-typ_TM_dom_sf"/>
</dbReference>
<feature type="transmembrane region" description="Helical" evidence="10">
    <location>
        <begin position="106"/>
        <end position="125"/>
    </location>
</feature>
<dbReference type="EMBL" id="PFTZ01000063">
    <property type="protein sequence ID" value="PJB51374.1"/>
    <property type="molecule type" value="Genomic_DNA"/>
</dbReference>
<dbReference type="SFLD" id="SFLDS00003">
    <property type="entry name" value="Haloacid_Dehalogenase"/>
    <property type="match status" value="1"/>
</dbReference>
<keyword evidence="9 10" id="KW-0472">Membrane</keyword>
<dbReference type="PROSITE" id="PS50846">
    <property type="entry name" value="HMA_2"/>
    <property type="match status" value="1"/>
</dbReference>
<dbReference type="GO" id="GO:0005524">
    <property type="term" value="F:ATP binding"/>
    <property type="evidence" value="ECO:0007669"/>
    <property type="project" value="UniProtKB-UniRule"/>
</dbReference>
<evidence type="ECO:0000256" key="9">
    <source>
        <dbReference type="ARBA" id="ARBA00023136"/>
    </source>
</evidence>
<dbReference type="PRINTS" id="PR00943">
    <property type="entry name" value="CUATPASE"/>
</dbReference>
<evidence type="ECO:0000256" key="11">
    <source>
        <dbReference type="SAM" id="MobiDB-lite"/>
    </source>
</evidence>
<keyword evidence="8 10" id="KW-1133">Transmembrane helix</keyword>
<feature type="transmembrane region" description="Helical" evidence="10">
    <location>
        <begin position="173"/>
        <end position="192"/>
    </location>
</feature>
<sequence>MQNTKTILEISGMHCASCAQKIENALKKIDGVKEVNVNFASEKALIEHSARLSDKGEFINVIKKLGYGVLGEEASDRSDHDSENDNHSDHHKLQAQSEIQKLKNRFFGALIFGFPLGLMVMLKVFEVEMPKWLEGNINIYAQFFLATAVIVASVNIWISGIKNFIKLSPNMDSLIFLGTSAAYFYSIAIAIISLQKGELQAELYFESAAIILVFITLGKYLEALTKGKTSDAIKKLIGLAPKEATVVRGGKEIIIPISELKIGDIIIVKPGEKIPTDGVIIAGYSGVDEKAITGESIPVEKKKGDMVIGATINQTGVIKFKATAVGQSTMLAQIIKIVEEAMGSKAPIQLVADKVSFYFVPAVLGIAIISLAIWLFFGYPISFALTIFVAVLIIACPCVLGLATPTAVMVGTGLAAEQGILIKSGKALETARLVNTIVFDKTGTLTIGEPSVIEIVAIAEKSLNKILQLGASIENNSEHPLAKAIIKKAKEKKIKFLPVKKFKALVGKGVIGEVNAKIILVGTRLLADEYGVKVAENIEKQMNQLERQGKTVVLVIEQTHILGLIAIADTLKKNSKEAISRLHQMGKSTAMITGDNQQVAEAIAQQVGIDSVIAGVLPQDKAKAIKQIQQGKQIGNWKLNIGNSTTQRVVAMVGDGINDAPALAQADLGIALGSGTDVAMETGEIVLIKNDLRDVAVAIDLSQYTLRKIKQNLFWAFFYNIIGIPLATGVLFPLTGWLLNPMIAGGAMAFSSVSVVLNTLLMKRYGK</sequence>
<organism evidence="13 14">
    <name type="scientific">Candidatus Berkelbacteria bacterium CG_4_9_14_3_um_filter_39_23</name>
    <dbReference type="NCBI Taxonomy" id="1974508"/>
    <lineage>
        <taxon>Bacteria</taxon>
        <taxon>Candidatus Berkelbacteria</taxon>
    </lineage>
</organism>
<feature type="transmembrane region" description="Helical" evidence="10">
    <location>
        <begin position="713"/>
        <end position="732"/>
    </location>
</feature>
<accession>A0A2M8C5C8</accession>
<dbReference type="Proteomes" id="UP000229421">
    <property type="component" value="Unassembled WGS sequence"/>
</dbReference>
<dbReference type="PROSITE" id="PS01047">
    <property type="entry name" value="HMA_1"/>
    <property type="match status" value="1"/>
</dbReference>
<dbReference type="SUPFAM" id="SSF81665">
    <property type="entry name" value="Calcium ATPase, transmembrane domain M"/>
    <property type="match status" value="1"/>
</dbReference>
<dbReference type="GO" id="GO:0005886">
    <property type="term" value="C:plasma membrane"/>
    <property type="evidence" value="ECO:0007669"/>
    <property type="project" value="UniProtKB-SubCell"/>
</dbReference>
<feature type="region of interest" description="Disordered" evidence="11">
    <location>
        <begin position="74"/>
        <end position="94"/>
    </location>
</feature>
<dbReference type="Pfam" id="PF00403">
    <property type="entry name" value="HMA"/>
    <property type="match status" value="1"/>
</dbReference>
<feature type="transmembrane region" description="Helical" evidence="10">
    <location>
        <begin position="137"/>
        <end position="161"/>
    </location>
</feature>
<dbReference type="GO" id="GO:0043682">
    <property type="term" value="F:P-type divalent copper transporter activity"/>
    <property type="evidence" value="ECO:0007669"/>
    <property type="project" value="TreeGrafter"/>
</dbReference>
<dbReference type="InterPro" id="IPR059000">
    <property type="entry name" value="ATPase_P-type_domA"/>
</dbReference>
<dbReference type="InterPro" id="IPR017969">
    <property type="entry name" value="Heavy-metal-associated_CS"/>
</dbReference>
<dbReference type="Gene3D" id="2.70.150.10">
    <property type="entry name" value="Calcium-transporting ATPase, cytoplasmic transduction domain A"/>
    <property type="match status" value="1"/>
</dbReference>
<proteinExistence type="inferred from homology"/>
<feature type="transmembrane region" description="Helical" evidence="10">
    <location>
        <begin position="355"/>
        <end position="377"/>
    </location>
</feature>
<dbReference type="SFLD" id="SFLDF00027">
    <property type="entry name" value="p-type_atpase"/>
    <property type="match status" value="1"/>
</dbReference>
<keyword evidence="4 10" id="KW-0479">Metal-binding</keyword>
<keyword evidence="5 10" id="KW-0547">Nucleotide-binding</keyword>
<reference evidence="14" key="1">
    <citation type="submission" date="2017-09" db="EMBL/GenBank/DDBJ databases">
        <title>Depth-based differentiation of microbial function through sediment-hosted aquifers and enrichment of novel symbionts in the deep terrestrial subsurface.</title>
        <authorList>
            <person name="Probst A.J."/>
            <person name="Ladd B."/>
            <person name="Jarett J.K."/>
            <person name="Geller-Mcgrath D.E."/>
            <person name="Sieber C.M.K."/>
            <person name="Emerson J.B."/>
            <person name="Anantharaman K."/>
            <person name="Thomas B.C."/>
            <person name="Malmstrom R."/>
            <person name="Stieglmeier M."/>
            <person name="Klingl A."/>
            <person name="Woyke T."/>
            <person name="Ryan C.M."/>
            <person name="Banfield J.F."/>
        </authorList>
    </citation>
    <scope>NUCLEOTIDE SEQUENCE [LARGE SCALE GENOMIC DNA]</scope>
</reference>
<dbReference type="InterPro" id="IPR018303">
    <property type="entry name" value="ATPase_P-typ_P_site"/>
</dbReference>
<dbReference type="InterPro" id="IPR006121">
    <property type="entry name" value="HMA_dom"/>
</dbReference>
<feature type="compositionally biased region" description="Basic and acidic residues" evidence="11">
    <location>
        <begin position="74"/>
        <end position="92"/>
    </location>
</feature>
<dbReference type="CDD" id="cd00371">
    <property type="entry name" value="HMA"/>
    <property type="match status" value="1"/>
</dbReference>
<feature type="domain" description="HMA" evidence="12">
    <location>
        <begin position="4"/>
        <end position="70"/>
    </location>
</feature>
<comment type="similarity">
    <text evidence="2 10">Belongs to the cation transport ATPase (P-type) (TC 3.A.3) family. Type IB subfamily.</text>
</comment>
<keyword evidence="6 10" id="KW-0067">ATP-binding</keyword>
<dbReference type="FunFam" id="2.70.150.10:FF:000002">
    <property type="entry name" value="Copper-transporting ATPase 1, putative"/>
    <property type="match status" value="1"/>
</dbReference>
<comment type="subcellular location">
    <subcellularLocation>
        <location evidence="10">Cell membrane</location>
    </subcellularLocation>
    <subcellularLocation>
        <location evidence="1">Endomembrane system</location>
        <topology evidence="1">Multi-pass membrane protein</topology>
    </subcellularLocation>
</comment>
<dbReference type="InterPro" id="IPR044492">
    <property type="entry name" value="P_typ_ATPase_HD_dom"/>
</dbReference>
<protein>
    <submittedName>
        <fullName evidence="13">Copper-translocating P-type ATPase</fullName>
    </submittedName>
</protein>
<dbReference type="SUPFAM" id="SSF55008">
    <property type="entry name" value="HMA, heavy metal-associated domain"/>
    <property type="match status" value="1"/>
</dbReference>
<dbReference type="AlphaFoldDB" id="A0A2M8C5C8"/>
<dbReference type="InterPro" id="IPR001757">
    <property type="entry name" value="P_typ_ATPase"/>
</dbReference>
<dbReference type="InterPro" id="IPR036163">
    <property type="entry name" value="HMA_dom_sf"/>
</dbReference>
<dbReference type="NCBIfam" id="TIGR01494">
    <property type="entry name" value="ATPase_P-type"/>
    <property type="match status" value="1"/>
</dbReference>
<dbReference type="CDD" id="cd02094">
    <property type="entry name" value="P-type_ATPase_Cu-like"/>
    <property type="match status" value="1"/>
</dbReference>
<name>A0A2M8C5C8_9BACT</name>
<dbReference type="PROSITE" id="PS01229">
    <property type="entry name" value="COF_2"/>
    <property type="match status" value="1"/>
</dbReference>
<dbReference type="PANTHER" id="PTHR43520">
    <property type="entry name" value="ATP7, ISOFORM B"/>
    <property type="match status" value="1"/>
</dbReference>
<evidence type="ECO:0000256" key="10">
    <source>
        <dbReference type="RuleBase" id="RU362081"/>
    </source>
</evidence>
<dbReference type="InterPro" id="IPR023214">
    <property type="entry name" value="HAD_sf"/>
</dbReference>
<evidence type="ECO:0000256" key="7">
    <source>
        <dbReference type="ARBA" id="ARBA00022967"/>
    </source>
</evidence>
<feature type="transmembrane region" description="Helical" evidence="10">
    <location>
        <begin position="738"/>
        <end position="761"/>
    </location>
</feature>
<keyword evidence="3 10" id="KW-0812">Transmembrane</keyword>
<evidence type="ECO:0000313" key="14">
    <source>
        <dbReference type="Proteomes" id="UP000229421"/>
    </source>
</evidence>
<dbReference type="Pfam" id="PF00702">
    <property type="entry name" value="Hydrolase"/>
    <property type="match status" value="1"/>
</dbReference>
<dbReference type="InterPro" id="IPR036412">
    <property type="entry name" value="HAD-like_sf"/>
</dbReference>
<dbReference type="GO" id="GO:0012505">
    <property type="term" value="C:endomembrane system"/>
    <property type="evidence" value="ECO:0007669"/>
    <property type="project" value="UniProtKB-SubCell"/>
</dbReference>
<comment type="caution">
    <text evidence="13">The sequence shown here is derived from an EMBL/GenBank/DDBJ whole genome shotgun (WGS) entry which is preliminary data.</text>
</comment>
<dbReference type="PANTHER" id="PTHR43520:SF8">
    <property type="entry name" value="P-TYPE CU(+) TRANSPORTER"/>
    <property type="match status" value="1"/>
</dbReference>
<dbReference type="Gene3D" id="3.30.70.100">
    <property type="match status" value="1"/>
</dbReference>
<dbReference type="NCBIfam" id="TIGR01511">
    <property type="entry name" value="ATPase-IB1_Cu"/>
    <property type="match status" value="1"/>
</dbReference>
<evidence type="ECO:0000259" key="12">
    <source>
        <dbReference type="PROSITE" id="PS50846"/>
    </source>
</evidence>
<feature type="transmembrane region" description="Helical" evidence="10">
    <location>
        <begin position="204"/>
        <end position="221"/>
    </location>
</feature>
<dbReference type="Gene3D" id="3.40.50.1000">
    <property type="entry name" value="HAD superfamily/HAD-like"/>
    <property type="match status" value="1"/>
</dbReference>
<dbReference type="PRINTS" id="PR00119">
    <property type="entry name" value="CATATPASE"/>
</dbReference>
<feature type="transmembrane region" description="Helical" evidence="10">
    <location>
        <begin position="383"/>
        <end position="403"/>
    </location>
</feature>
<dbReference type="GO" id="GO:0005507">
    <property type="term" value="F:copper ion binding"/>
    <property type="evidence" value="ECO:0007669"/>
    <property type="project" value="TreeGrafter"/>
</dbReference>
<evidence type="ECO:0000313" key="13">
    <source>
        <dbReference type="EMBL" id="PJB51374.1"/>
    </source>
</evidence>
<dbReference type="Gene3D" id="3.40.1110.10">
    <property type="entry name" value="Calcium-transporting ATPase, cytoplasmic domain N"/>
    <property type="match status" value="1"/>
</dbReference>
<dbReference type="NCBIfam" id="TIGR01525">
    <property type="entry name" value="ATPase-IB_hvy"/>
    <property type="match status" value="1"/>
</dbReference>
<gene>
    <name evidence="13" type="ORF">CO101_02220</name>
</gene>
<dbReference type="InterPro" id="IPR023299">
    <property type="entry name" value="ATPase_P-typ_cyto_dom_N"/>
</dbReference>
<dbReference type="SFLD" id="SFLDG00002">
    <property type="entry name" value="C1.7:_P-type_atpase_like"/>
    <property type="match status" value="1"/>
</dbReference>
<dbReference type="SUPFAM" id="SSF81653">
    <property type="entry name" value="Calcium ATPase, transduction domain A"/>
    <property type="match status" value="1"/>
</dbReference>
<evidence type="ECO:0000256" key="2">
    <source>
        <dbReference type="ARBA" id="ARBA00006024"/>
    </source>
</evidence>
<evidence type="ECO:0000256" key="8">
    <source>
        <dbReference type="ARBA" id="ARBA00022989"/>
    </source>
</evidence>
<dbReference type="FunFam" id="3.30.70.100:FF:000005">
    <property type="entry name" value="Copper-exporting P-type ATPase A"/>
    <property type="match status" value="1"/>
</dbReference>
<keyword evidence="7" id="KW-1278">Translocase</keyword>
<evidence type="ECO:0000256" key="5">
    <source>
        <dbReference type="ARBA" id="ARBA00022741"/>
    </source>
</evidence>
<dbReference type="InterPro" id="IPR008250">
    <property type="entry name" value="ATPase_P-typ_transduc_dom_A_sf"/>
</dbReference>
<dbReference type="GO" id="GO:0055070">
    <property type="term" value="P:copper ion homeostasis"/>
    <property type="evidence" value="ECO:0007669"/>
    <property type="project" value="TreeGrafter"/>
</dbReference>
<dbReference type="InterPro" id="IPR027256">
    <property type="entry name" value="P-typ_ATPase_IB"/>
</dbReference>
<evidence type="ECO:0000256" key="3">
    <source>
        <dbReference type="ARBA" id="ARBA00022692"/>
    </source>
</evidence>
<dbReference type="PROSITE" id="PS00154">
    <property type="entry name" value="ATPASE_E1_E2"/>
    <property type="match status" value="1"/>
</dbReference>
<evidence type="ECO:0000256" key="4">
    <source>
        <dbReference type="ARBA" id="ARBA00022723"/>
    </source>
</evidence>
<dbReference type="SUPFAM" id="SSF56784">
    <property type="entry name" value="HAD-like"/>
    <property type="match status" value="1"/>
</dbReference>
<keyword evidence="10" id="KW-1003">Cell membrane</keyword>